<reference evidence="2" key="1">
    <citation type="submission" date="2018-05" db="EMBL/GenBank/DDBJ databases">
        <authorList>
            <person name="Lanie J.A."/>
            <person name="Ng W.-L."/>
            <person name="Kazmierczak K.M."/>
            <person name="Andrzejewski T.M."/>
            <person name="Davidsen T.M."/>
            <person name="Wayne K.J."/>
            <person name="Tettelin H."/>
            <person name="Glass J.I."/>
            <person name="Rusch D."/>
            <person name="Podicherti R."/>
            <person name="Tsui H.-C.T."/>
            <person name="Winkler M.E."/>
        </authorList>
    </citation>
    <scope>NUCLEOTIDE SEQUENCE</scope>
</reference>
<dbReference type="InterPro" id="IPR009044">
    <property type="entry name" value="ssDNA-bd_transcriptional_reg"/>
</dbReference>
<dbReference type="Pfam" id="PF02229">
    <property type="entry name" value="PC4"/>
    <property type="match status" value="1"/>
</dbReference>
<dbReference type="AlphaFoldDB" id="A0A382N922"/>
<feature type="domain" description="Transcriptional coactivator p15 (PC4) C-terminal" evidence="1">
    <location>
        <begin position="9"/>
        <end position="55"/>
    </location>
</feature>
<gene>
    <name evidence="2" type="ORF">METZ01_LOCUS309106</name>
</gene>
<dbReference type="SUPFAM" id="SSF54447">
    <property type="entry name" value="ssDNA-binding transcriptional regulator domain"/>
    <property type="match status" value="1"/>
</dbReference>
<dbReference type="Gene3D" id="2.30.31.10">
    <property type="entry name" value="Transcriptional Coactivator Pc4, Chain A"/>
    <property type="match status" value="1"/>
</dbReference>
<name>A0A382N922_9ZZZZ</name>
<sequence>MVEIQKNSREVIRIGESEYEGHKFVDCRIYYDDNGEWRPTKKGISFSHKIAQEVVEAIIETMEESNWKDFETTPGQIKGQSGNHY</sequence>
<organism evidence="2">
    <name type="scientific">marine metagenome</name>
    <dbReference type="NCBI Taxonomy" id="408172"/>
    <lineage>
        <taxon>unclassified sequences</taxon>
        <taxon>metagenomes</taxon>
        <taxon>ecological metagenomes</taxon>
    </lineage>
</organism>
<proteinExistence type="predicted"/>
<evidence type="ECO:0000313" key="2">
    <source>
        <dbReference type="EMBL" id="SVC56252.1"/>
    </source>
</evidence>
<dbReference type="GO" id="GO:0003677">
    <property type="term" value="F:DNA binding"/>
    <property type="evidence" value="ECO:0007669"/>
    <property type="project" value="InterPro"/>
</dbReference>
<dbReference type="InterPro" id="IPR003173">
    <property type="entry name" value="PC4_C"/>
</dbReference>
<dbReference type="GO" id="GO:0006355">
    <property type="term" value="P:regulation of DNA-templated transcription"/>
    <property type="evidence" value="ECO:0007669"/>
    <property type="project" value="InterPro"/>
</dbReference>
<protein>
    <recommendedName>
        <fullName evidence="1">Transcriptional coactivator p15 (PC4) C-terminal domain-containing protein</fullName>
    </recommendedName>
</protein>
<evidence type="ECO:0000259" key="1">
    <source>
        <dbReference type="Pfam" id="PF02229"/>
    </source>
</evidence>
<dbReference type="EMBL" id="UINC01098042">
    <property type="protein sequence ID" value="SVC56252.1"/>
    <property type="molecule type" value="Genomic_DNA"/>
</dbReference>
<accession>A0A382N922</accession>